<dbReference type="InterPro" id="IPR001173">
    <property type="entry name" value="Glyco_trans_2-like"/>
</dbReference>
<dbReference type="PANTHER" id="PTHR43685:SF2">
    <property type="entry name" value="GLYCOSYLTRANSFERASE 2-LIKE DOMAIN-CONTAINING PROTEIN"/>
    <property type="match status" value="1"/>
</dbReference>
<gene>
    <name evidence="3" type="ORF">NITMOv2_3402</name>
</gene>
<organism evidence="3 4">
    <name type="scientific">Nitrospira moscoviensis</name>
    <dbReference type="NCBI Taxonomy" id="42253"/>
    <lineage>
        <taxon>Bacteria</taxon>
        <taxon>Pseudomonadati</taxon>
        <taxon>Nitrospirota</taxon>
        <taxon>Nitrospiria</taxon>
        <taxon>Nitrospirales</taxon>
        <taxon>Nitrospiraceae</taxon>
        <taxon>Nitrospira</taxon>
    </lineage>
</organism>
<dbReference type="AlphaFoldDB" id="A0A0K2GG13"/>
<dbReference type="Gene3D" id="3.90.550.10">
    <property type="entry name" value="Spore Coat Polysaccharide Biosynthesis Protein SpsA, Chain A"/>
    <property type="match status" value="1"/>
</dbReference>
<name>A0A0K2GG13_NITMO</name>
<keyword evidence="4" id="KW-1185">Reference proteome</keyword>
<dbReference type="InterPro" id="IPR050834">
    <property type="entry name" value="Glycosyltransf_2"/>
</dbReference>
<dbReference type="SUPFAM" id="SSF53448">
    <property type="entry name" value="Nucleotide-diphospho-sugar transferases"/>
    <property type="match status" value="1"/>
</dbReference>
<dbReference type="Proteomes" id="UP000069205">
    <property type="component" value="Chromosome"/>
</dbReference>
<keyword evidence="3" id="KW-0808">Transferase</keyword>
<feature type="region of interest" description="Disordered" evidence="1">
    <location>
        <begin position="296"/>
        <end position="319"/>
    </location>
</feature>
<dbReference type="PATRIC" id="fig|42253.5.peg.3356"/>
<dbReference type="Pfam" id="PF00535">
    <property type="entry name" value="Glycos_transf_2"/>
    <property type="match status" value="1"/>
</dbReference>
<accession>A0A0K2GG13</accession>
<dbReference type="InterPro" id="IPR029044">
    <property type="entry name" value="Nucleotide-diphossugar_trans"/>
</dbReference>
<dbReference type="KEGG" id="nmv:NITMOv2_3402"/>
<reference evidence="3 4" key="1">
    <citation type="journal article" date="2015" name="Proc. Natl. Acad. Sci. U.S.A.">
        <title>Expanded metabolic versatility of ubiquitous nitrite-oxidizing bacteria from the genus Nitrospira.</title>
        <authorList>
            <person name="Koch H."/>
            <person name="Lucker S."/>
            <person name="Albertsen M."/>
            <person name="Kitzinger K."/>
            <person name="Herbold C."/>
            <person name="Spieck E."/>
            <person name="Nielsen P.H."/>
            <person name="Wagner M."/>
            <person name="Daims H."/>
        </authorList>
    </citation>
    <scope>NUCLEOTIDE SEQUENCE [LARGE SCALE GENOMIC DNA]</scope>
    <source>
        <strain evidence="3 4">NSP M-1</strain>
    </source>
</reference>
<dbReference type="OrthoDB" id="305760at2"/>
<protein>
    <submittedName>
        <fullName evidence="3">Glycosyltransferase</fullName>
    </submittedName>
</protein>
<evidence type="ECO:0000259" key="2">
    <source>
        <dbReference type="Pfam" id="PF00535"/>
    </source>
</evidence>
<evidence type="ECO:0000256" key="1">
    <source>
        <dbReference type="SAM" id="MobiDB-lite"/>
    </source>
</evidence>
<dbReference type="GO" id="GO:0016740">
    <property type="term" value="F:transferase activity"/>
    <property type="evidence" value="ECO:0007669"/>
    <property type="project" value="UniProtKB-KW"/>
</dbReference>
<sequence length="319" mass="36020">MSMSSAVPKVSVGLPVYNGERFLAEAIESSLGQTYPDFELIISDNGSTDRTRDICLRYAARDARVRFLPSDVNHGASWNYCRVLEAARGPYFRWAPADDKFHQESLQACVDVLDAYPDVVLCYPQTLLINERGEMLERYEDDLDFRSPDVTARFREAIRRNRLVSAIYGLMRTDALRKTGGLHAFPGADVTLLAELTLYGRFWEIPRPLFYRRLHGAASTSLTTMEAVQEWFDPRKKDKLFLYLWTHLFKHAAGIRRAPLGLLTKLALFGVLARWSIGVRGHLVDELVEAAGKAMNRKKTTPIRQGEAGPKQPGATVVK</sequence>
<dbReference type="PANTHER" id="PTHR43685">
    <property type="entry name" value="GLYCOSYLTRANSFERASE"/>
    <property type="match status" value="1"/>
</dbReference>
<feature type="domain" description="Glycosyltransferase 2-like" evidence="2">
    <location>
        <begin position="11"/>
        <end position="124"/>
    </location>
</feature>
<dbReference type="STRING" id="42253.NITMOv2_3402"/>
<evidence type="ECO:0000313" key="3">
    <source>
        <dbReference type="EMBL" id="ALA59794.1"/>
    </source>
</evidence>
<proteinExistence type="predicted"/>
<dbReference type="EMBL" id="CP011801">
    <property type="protein sequence ID" value="ALA59794.1"/>
    <property type="molecule type" value="Genomic_DNA"/>
</dbReference>
<evidence type="ECO:0000313" key="4">
    <source>
        <dbReference type="Proteomes" id="UP000069205"/>
    </source>
</evidence>